<dbReference type="PANTHER" id="PTHR10625:SF25">
    <property type="entry name" value="HISTONE DEACETYLASE 18-RELATED"/>
    <property type="match status" value="1"/>
</dbReference>
<dbReference type="Pfam" id="PF00850">
    <property type="entry name" value="Hist_deacetyl"/>
    <property type="match status" value="1"/>
</dbReference>
<feature type="domain" description="Histone deacetylase" evidence="3">
    <location>
        <begin position="32"/>
        <end position="154"/>
    </location>
</feature>
<dbReference type="GO" id="GO:0000118">
    <property type="term" value="C:histone deacetylase complex"/>
    <property type="evidence" value="ECO:0007669"/>
    <property type="project" value="TreeGrafter"/>
</dbReference>
<protein>
    <recommendedName>
        <fullName evidence="3">Histone deacetylase domain-containing protein</fullName>
    </recommendedName>
</protein>
<evidence type="ECO:0000259" key="3">
    <source>
        <dbReference type="Pfam" id="PF00850"/>
    </source>
</evidence>
<evidence type="ECO:0000313" key="5">
    <source>
        <dbReference type="Proteomes" id="UP001152523"/>
    </source>
</evidence>
<name>A0AAV0C089_9ASTE</name>
<dbReference type="GO" id="GO:0040029">
    <property type="term" value="P:epigenetic regulation of gene expression"/>
    <property type="evidence" value="ECO:0007669"/>
    <property type="project" value="TreeGrafter"/>
</dbReference>
<dbReference type="GO" id="GO:0004407">
    <property type="term" value="F:histone deacetylase activity"/>
    <property type="evidence" value="ECO:0007669"/>
    <property type="project" value="TreeGrafter"/>
</dbReference>
<dbReference type="PANTHER" id="PTHR10625">
    <property type="entry name" value="HISTONE DEACETYLASE HDAC1-RELATED"/>
    <property type="match status" value="1"/>
</dbReference>
<sequence>MRNLILGQTKKERENLFQGQKIYYNLIRRYEFGGFYPGGDDGSHVMTGEGLGAGYNINVPWESGCCGDADYLAVWEHILIPVAKSFCPDLVIVSAGFDAAVGDPLGGCRVSPHGYSVMLSKLMEFAGGKIVMALEGGYNLDSIAKSVQACIEVLLQQGPIPGSLDAYPFESTWRVIQNVREELSPFWPTLAVKLDKNVTIKRAHQSQTFISDSEDEHSGPDVVSEDHDKAIENVLVPLSSLTINPEASDQAITVSSTWRSELRQTEIWYC</sequence>
<proteinExistence type="predicted"/>
<keyword evidence="5" id="KW-1185">Reference proteome</keyword>
<keyword evidence="2" id="KW-0156">Chromatin regulator</keyword>
<evidence type="ECO:0000313" key="4">
    <source>
        <dbReference type="EMBL" id="CAH9057338.1"/>
    </source>
</evidence>
<dbReference type="EMBL" id="CAMAPF010000006">
    <property type="protein sequence ID" value="CAH9057338.1"/>
    <property type="molecule type" value="Genomic_DNA"/>
</dbReference>
<dbReference type="SUPFAM" id="SSF52768">
    <property type="entry name" value="Arginase/deacetylase"/>
    <property type="match status" value="1"/>
</dbReference>
<dbReference type="InterPro" id="IPR023801">
    <property type="entry name" value="His_deacetylse_dom"/>
</dbReference>
<dbReference type="Proteomes" id="UP001152523">
    <property type="component" value="Unassembled WGS sequence"/>
</dbReference>
<organism evidence="4 5">
    <name type="scientific">Cuscuta epithymum</name>
    <dbReference type="NCBI Taxonomy" id="186058"/>
    <lineage>
        <taxon>Eukaryota</taxon>
        <taxon>Viridiplantae</taxon>
        <taxon>Streptophyta</taxon>
        <taxon>Embryophyta</taxon>
        <taxon>Tracheophyta</taxon>
        <taxon>Spermatophyta</taxon>
        <taxon>Magnoliopsida</taxon>
        <taxon>eudicotyledons</taxon>
        <taxon>Gunneridae</taxon>
        <taxon>Pentapetalae</taxon>
        <taxon>asterids</taxon>
        <taxon>lamiids</taxon>
        <taxon>Solanales</taxon>
        <taxon>Convolvulaceae</taxon>
        <taxon>Cuscuteae</taxon>
        <taxon>Cuscuta</taxon>
        <taxon>Cuscuta subgen. Cuscuta</taxon>
    </lineage>
</organism>
<evidence type="ECO:0000256" key="1">
    <source>
        <dbReference type="ARBA" id="ARBA00022491"/>
    </source>
</evidence>
<dbReference type="Gene3D" id="3.40.800.20">
    <property type="entry name" value="Histone deacetylase domain"/>
    <property type="match status" value="1"/>
</dbReference>
<evidence type="ECO:0000256" key="2">
    <source>
        <dbReference type="ARBA" id="ARBA00022853"/>
    </source>
</evidence>
<dbReference type="AlphaFoldDB" id="A0AAV0C089"/>
<gene>
    <name evidence="4" type="ORF">CEPIT_LOCUS1093</name>
</gene>
<accession>A0AAV0C089</accession>
<comment type="caution">
    <text evidence="4">The sequence shown here is derived from an EMBL/GenBank/DDBJ whole genome shotgun (WGS) entry which is preliminary data.</text>
</comment>
<keyword evidence="1" id="KW-0678">Repressor</keyword>
<dbReference type="GO" id="GO:0005737">
    <property type="term" value="C:cytoplasm"/>
    <property type="evidence" value="ECO:0007669"/>
    <property type="project" value="TreeGrafter"/>
</dbReference>
<reference evidence="4" key="1">
    <citation type="submission" date="2022-07" db="EMBL/GenBank/DDBJ databases">
        <authorList>
            <person name="Macas J."/>
            <person name="Novak P."/>
            <person name="Neumann P."/>
        </authorList>
    </citation>
    <scope>NUCLEOTIDE SEQUENCE</scope>
</reference>
<dbReference type="InterPro" id="IPR037138">
    <property type="entry name" value="His_deacetylse_dom_sf"/>
</dbReference>
<dbReference type="InterPro" id="IPR023696">
    <property type="entry name" value="Ureohydrolase_dom_sf"/>
</dbReference>